<dbReference type="GO" id="GO:0006355">
    <property type="term" value="P:regulation of DNA-templated transcription"/>
    <property type="evidence" value="ECO:0007669"/>
    <property type="project" value="InterPro"/>
</dbReference>
<accession>A0A5B8U9A8</accession>
<dbReference type="GO" id="GO:0003677">
    <property type="term" value="F:DNA binding"/>
    <property type="evidence" value="ECO:0007669"/>
    <property type="project" value="InterPro"/>
</dbReference>
<proteinExistence type="predicted"/>
<name>A0A5B8U9A8_9ACTN</name>
<sequence length="288" mass="30447">MAATVSQDADAYLAQAIVAELSHGALDATWSLFNELGWDDETDVDANMEVYSWSRGAETVSSALAASSGWWAIAAGAVVAAEQSHEPESLRELVALGAELGFVVVGLESGSLKILLSASARGRVKRFAAATLVLSSIGAALSTATGYTARDLIKGHGADGARCDIDYSHDLTEEARGVARDLLEHLPTGCSLKINLRTGSSGGLSTHMPPVDDPARRSEALDPHLSPLELEMLTLLREAHSPNEIQERLSLPGESYYKMLNLIVRKLGANDIEGALIRAIEAGFVSPA</sequence>
<dbReference type="Gene3D" id="1.10.10.10">
    <property type="entry name" value="Winged helix-like DNA-binding domain superfamily/Winged helix DNA-binding domain"/>
    <property type="match status" value="1"/>
</dbReference>
<evidence type="ECO:0000313" key="2">
    <source>
        <dbReference type="Proteomes" id="UP000321805"/>
    </source>
</evidence>
<evidence type="ECO:0000313" key="1">
    <source>
        <dbReference type="EMBL" id="QEC49664.1"/>
    </source>
</evidence>
<gene>
    <name evidence="1" type="ORF">FSW04_20170</name>
</gene>
<dbReference type="AlphaFoldDB" id="A0A5B8U9A8"/>
<dbReference type="SUPFAM" id="SSF46894">
    <property type="entry name" value="C-terminal effector domain of the bipartite response regulators"/>
    <property type="match status" value="1"/>
</dbReference>
<dbReference type="InterPro" id="IPR016032">
    <property type="entry name" value="Sig_transdc_resp-reg_C-effctor"/>
</dbReference>
<dbReference type="EMBL" id="CP042430">
    <property type="protein sequence ID" value="QEC49664.1"/>
    <property type="molecule type" value="Genomic_DNA"/>
</dbReference>
<dbReference type="Proteomes" id="UP000321805">
    <property type="component" value="Chromosome"/>
</dbReference>
<keyword evidence="2" id="KW-1185">Reference proteome</keyword>
<dbReference type="KEGG" id="bsol:FSW04_20170"/>
<organism evidence="1 2">
    <name type="scientific">Baekduia soli</name>
    <dbReference type="NCBI Taxonomy" id="496014"/>
    <lineage>
        <taxon>Bacteria</taxon>
        <taxon>Bacillati</taxon>
        <taxon>Actinomycetota</taxon>
        <taxon>Thermoleophilia</taxon>
        <taxon>Solirubrobacterales</taxon>
        <taxon>Baekduiaceae</taxon>
        <taxon>Baekduia</taxon>
    </lineage>
</organism>
<dbReference type="RefSeq" id="WP_146922029.1">
    <property type="nucleotide sequence ID" value="NZ_CP042430.1"/>
</dbReference>
<reference evidence="1 2" key="1">
    <citation type="journal article" date="2018" name="J. Microbiol.">
        <title>Baekduia soli gen. nov., sp. nov., a novel bacterium isolated from the soil of Baekdu Mountain and proposal of a novel family name, Baekduiaceae fam. nov.</title>
        <authorList>
            <person name="An D.S."/>
            <person name="Siddiqi M.Z."/>
            <person name="Kim K.H."/>
            <person name="Yu H.S."/>
            <person name="Im W.T."/>
        </authorList>
    </citation>
    <scope>NUCLEOTIDE SEQUENCE [LARGE SCALE GENOMIC DNA]</scope>
    <source>
        <strain evidence="1 2">BR7-21</strain>
    </source>
</reference>
<dbReference type="InterPro" id="IPR036388">
    <property type="entry name" value="WH-like_DNA-bd_sf"/>
</dbReference>
<protein>
    <submittedName>
        <fullName evidence="1">Helix-turn-helix transcriptional regulator</fullName>
    </submittedName>
</protein>